<protein>
    <submittedName>
        <fullName evidence="1">Uncharacterized protein</fullName>
    </submittedName>
</protein>
<dbReference type="RefSeq" id="WP_049512538.1">
    <property type="nucleotide sequence ID" value="NZ_CP157941.1"/>
</dbReference>
<dbReference type="AlphaFoldDB" id="A0AAU7PWZ8"/>
<proteinExistence type="predicted"/>
<organism evidence="1">
    <name type="scientific">Streptococcus sp. KHUD_010</name>
    <dbReference type="NCBI Taxonomy" id="3157339"/>
    <lineage>
        <taxon>Bacteria</taxon>
        <taxon>Bacillati</taxon>
        <taxon>Bacillota</taxon>
        <taxon>Bacilli</taxon>
        <taxon>Lactobacillales</taxon>
        <taxon>Streptococcaceae</taxon>
        <taxon>Streptococcus</taxon>
    </lineage>
</organism>
<dbReference type="EMBL" id="CP157941">
    <property type="protein sequence ID" value="XBS56732.1"/>
    <property type="molecule type" value="Genomic_DNA"/>
</dbReference>
<gene>
    <name evidence="1" type="ORF">ABKA15_06825</name>
</gene>
<evidence type="ECO:0000313" key="1">
    <source>
        <dbReference type="EMBL" id="XBS56732.1"/>
    </source>
</evidence>
<name>A0AAU7PWZ8_9STRE</name>
<accession>A0AAU7PWZ8</accession>
<sequence length="59" mass="7155">MANELNQFFEMVRSLETADLYQLFIQETDPEKQAFYKAMYDYSMQAHQREVIARPDFVR</sequence>
<reference evidence="1" key="1">
    <citation type="submission" date="2024-06" db="EMBL/GenBank/DDBJ databases">
        <title>Complete genome sequence of Streptococcus sp. KHUD_010.</title>
        <authorList>
            <person name="Lee J.-H."/>
            <person name="Moon J.-H."/>
        </authorList>
    </citation>
    <scope>NUCLEOTIDE SEQUENCE</scope>
    <source>
        <strain evidence="1">KHUD_010</strain>
    </source>
</reference>